<proteinExistence type="predicted"/>
<feature type="signal peptide" evidence="1">
    <location>
        <begin position="1"/>
        <end position="18"/>
    </location>
</feature>
<accession>A0A6I1DVA1</accession>
<sequence>MKTYCIILFFLSSLCLEAQDGMRNWGMLKIYTGGGLGFHGNLINDGIFDDNEGLVGFYNDAPISVSGSFAPLFNDMEILVSNGLSLDIDIGVKNNVNFMEGNILTPRTDSFVTLDFGPDAFHTGATDMSKVDGYVSVQGKQNFTFPVGDTEQLSPLILNSEAVNPTALCAYFYEDPNNPTIFSETFNTNARAMGLGNVSTQEFWHLEGSIPSTVQISWNERSGISLLTNNIEEIAVVGWNGLDHQWESLGGMAVGDFSQGMVVSNTFDPNVYEILTFGTVETPNFIVDLPNYLITPNGDGINDSLQIDELEQSPNNHMRIYDRNGLLVFEQTNYTNGFNGYATDGKWVIDRNRGLPSGVYFYLLTMDDLDLEFQGFLYLARD</sequence>
<organism evidence="2 3">
    <name type="scientific">Flagellimonas olearia</name>
    <dbReference type="NCBI Taxonomy" id="552546"/>
    <lineage>
        <taxon>Bacteria</taxon>
        <taxon>Pseudomonadati</taxon>
        <taxon>Bacteroidota</taxon>
        <taxon>Flavobacteriia</taxon>
        <taxon>Flavobacteriales</taxon>
        <taxon>Flavobacteriaceae</taxon>
        <taxon>Flagellimonas</taxon>
    </lineage>
</organism>
<gene>
    <name evidence="2" type="ORF">F8C76_09805</name>
</gene>
<keyword evidence="1" id="KW-0732">Signal</keyword>
<dbReference type="EMBL" id="WELG01000002">
    <property type="protein sequence ID" value="KAB7528159.1"/>
    <property type="molecule type" value="Genomic_DNA"/>
</dbReference>
<dbReference type="RefSeq" id="WP_152131581.1">
    <property type="nucleotide sequence ID" value="NZ_WELG01000002.1"/>
</dbReference>
<dbReference type="Pfam" id="PF13585">
    <property type="entry name" value="CHU_C"/>
    <property type="match status" value="1"/>
</dbReference>
<evidence type="ECO:0000313" key="3">
    <source>
        <dbReference type="Proteomes" id="UP000429785"/>
    </source>
</evidence>
<dbReference type="Proteomes" id="UP000429785">
    <property type="component" value="Unassembled WGS sequence"/>
</dbReference>
<dbReference type="OrthoDB" id="1489185at2"/>
<dbReference type="AlphaFoldDB" id="A0A6I1DVA1"/>
<comment type="caution">
    <text evidence="2">The sequence shown here is derived from an EMBL/GenBank/DDBJ whole genome shotgun (WGS) entry which is preliminary data.</text>
</comment>
<name>A0A6I1DVA1_9FLAO</name>
<evidence type="ECO:0000313" key="2">
    <source>
        <dbReference type="EMBL" id="KAB7528159.1"/>
    </source>
</evidence>
<evidence type="ECO:0000256" key="1">
    <source>
        <dbReference type="SAM" id="SignalP"/>
    </source>
</evidence>
<protein>
    <submittedName>
        <fullName evidence="2">T9SS type B sorting domain-containing protein</fullName>
    </submittedName>
</protein>
<feature type="chain" id="PRO_5026104854" evidence="1">
    <location>
        <begin position="19"/>
        <end position="382"/>
    </location>
</feature>
<dbReference type="InterPro" id="IPR026341">
    <property type="entry name" value="T9SS_type_B"/>
</dbReference>
<reference evidence="2 3" key="1">
    <citation type="submission" date="2019-10" db="EMBL/GenBank/DDBJ databases">
        <title>Muricauda olearia CL-SS4 JCM15563 genome.</title>
        <authorList>
            <person name="Liu L."/>
        </authorList>
    </citation>
    <scope>NUCLEOTIDE SEQUENCE [LARGE SCALE GENOMIC DNA]</scope>
    <source>
        <strain evidence="2 3">CL-SS4</strain>
    </source>
</reference>
<dbReference type="NCBIfam" id="TIGR04131">
    <property type="entry name" value="Bac_Flav_CTERM"/>
    <property type="match status" value="1"/>
</dbReference>